<dbReference type="AlphaFoldDB" id="A0A510TWL2"/>
<sequence>MNFMRMADGLAHTVYQFIVLSILWFMLDLPYAALMMMVSYAKTPDEIKSITLLAVALIPFVLSPALVVVDRVIRRFRAEPEGVPTKLIPFICSSYRQNYWASCAVGAVYAVMIGLIANAALVYGAQFAILFWVYALFFGLTAFSYLMSLAFVAGRNETFGQYLKNGLLVTLGNPLKAVLGIGLVGAAVYLTFHSTLFPIVFFFLPAVIGKFAQAVYQHTIAKLINIKEAN</sequence>
<dbReference type="Proteomes" id="UP000326779">
    <property type="component" value="Chromosome"/>
</dbReference>
<proteinExistence type="predicted"/>
<reference evidence="1 2" key="1">
    <citation type="submission" date="2019-10" db="EMBL/GenBank/DDBJ databases">
        <title>The completed genome of Lactobacillus harbinensis M1.</title>
        <authorList>
            <person name="Zheng Y."/>
        </authorList>
    </citation>
    <scope>NUCLEOTIDE SEQUENCE [LARGE SCALE GENOMIC DNA]</scope>
    <source>
        <strain evidence="1 2">M1</strain>
    </source>
</reference>
<gene>
    <name evidence="1" type="ORF">D1010_04025</name>
</gene>
<evidence type="ECO:0000313" key="2">
    <source>
        <dbReference type="Proteomes" id="UP000326779"/>
    </source>
</evidence>
<dbReference type="EMBL" id="CP045143">
    <property type="protein sequence ID" value="QFR22669.1"/>
    <property type="molecule type" value="Genomic_DNA"/>
</dbReference>
<dbReference type="GeneID" id="78508275"/>
<accession>A0A510TWL2</accession>
<name>A0A510TWL2_9LACO</name>
<dbReference type="KEGG" id="lhb:D1010_04025"/>
<protein>
    <submittedName>
        <fullName evidence="1">Uncharacterized protein</fullName>
    </submittedName>
</protein>
<evidence type="ECO:0000313" key="1">
    <source>
        <dbReference type="EMBL" id="QFR22669.1"/>
    </source>
</evidence>
<dbReference type="RefSeq" id="WP_146994972.1">
    <property type="nucleotide sequence ID" value="NZ_BJTX01000047.1"/>
</dbReference>
<organism evidence="1 2">
    <name type="scientific">Schleiferilactobacillus harbinensis</name>
    <dbReference type="NCBI Taxonomy" id="304207"/>
    <lineage>
        <taxon>Bacteria</taxon>
        <taxon>Bacillati</taxon>
        <taxon>Bacillota</taxon>
        <taxon>Bacilli</taxon>
        <taxon>Lactobacillales</taxon>
        <taxon>Lactobacillaceae</taxon>
        <taxon>Schleiferilactobacillus</taxon>
    </lineage>
</organism>